<gene>
    <name evidence="2" type="ORF">DV515_00001611</name>
</gene>
<feature type="compositionally biased region" description="Low complexity" evidence="1">
    <location>
        <begin position="7"/>
        <end position="19"/>
    </location>
</feature>
<dbReference type="AlphaFoldDB" id="A0A3L8T2R6"/>
<keyword evidence="3" id="KW-1185">Reference proteome</keyword>
<dbReference type="Proteomes" id="UP000276834">
    <property type="component" value="Unassembled WGS sequence"/>
</dbReference>
<protein>
    <submittedName>
        <fullName evidence="2">Uncharacterized protein</fullName>
    </submittedName>
</protein>
<evidence type="ECO:0000313" key="2">
    <source>
        <dbReference type="EMBL" id="RLW11435.1"/>
    </source>
</evidence>
<proteinExistence type="predicted"/>
<name>A0A3L8T2R6_CHLGU</name>
<feature type="non-terminal residue" evidence="2">
    <location>
        <position position="1"/>
    </location>
</feature>
<sequence length="138" mass="13944">PAEERSAAAAAPGAAAPARPGSPGPSHPHRPAPLGLPSARPPGRKPSLLLSPAKRLHTSPGTPGASDMSGVPTLSLSAFCYYQCQGLGWQTATAYSPASCLCQCPNGCSWQNQAVELEDIIEAVGTGPFVLVSVSTGV</sequence>
<accession>A0A3L8T2R6</accession>
<comment type="caution">
    <text evidence="2">The sequence shown here is derived from an EMBL/GenBank/DDBJ whole genome shotgun (WGS) entry which is preliminary data.</text>
</comment>
<evidence type="ECO:0000313" key="3">
    <source>
        <dbReference type="Proteomes" id="UP000276834"/>
    </source>
</evidence>
<feature type="region of interest" description="Disordered" evidence="1">
    <location>
        <begin position="1"/>
        <end position="68"/>
    </location>
</feature>
<reference evidence="2 3" key="1">
    <citation type="journal article" date="2018" name="Proc. R. Soc. B">
        <title>A non-coding region near Follistatin controls head colour polymorphism in the Gouldian finch.</title>
        <authorList>
            <person name="Toomey M.B."/>
            <person name="Marques C.I."/>
            <person name="Andrade P."/>
            <person name="Araujo P.M."/>
            <person name="Sabatino S."/>
            <person name="Gazda M.A."/>
            <person name="Afonso S."/>
            <person name="Lopes R.J."/>
            <person name="Corbo J.C."/>
            <person name="Carneiro M."/>
        </authorList>
    </citation>
    <scope>NUCLEOTIDE SEQUENCE [LARGE SCALE GENOMIC DNA]</scope>
    <source>
        <strain evidence="2">Red01</strain>
        <tissue evidence="2">Muscle</tissue>
    </source>
</reference>
<evidence type="ECO:0000256" key="1">
    <source>
        <dbReference type="SAM" id="MobiDB-lite"/>
    </source>
</evidence>
<organism evidence="2 3">
    <name type="scientific">Chloebia gouldiae</name>
    <name type="common">Gouldian finch</name>
    <name type="synonym">Erythrura gouldiae</name>
    <dbReference type="NCBI Taxonomy" id="44316"/>
    <lineage>
        <taxon>Eukaryota</taxon>
        <taxon>Metazoa</taxon>
        <taxon>Chordata</taxon>
        <taxon>Craniata</taxon>
        <taxon>Vertebrata</taxon>
        <taxon>Euteleostomi</taxon>
        <taxon>Archelosauria</taxon>
        <taxon>Archosauria</taxon>
        <taxon>Dinosauria</taxon>
        <taxon>Saurischia</taxon>
        <taxon>Theropoda</taxon>
        <taxon>Coelurosauria</taxon>
        <taxon>Aves</taxon>
        <taxon>Neognathae</taxon>
        <taxon>Neoaves</taxon>
        <taxon>Telluraves</taxon>
        <taxon>Australaves</taxon>
        <taxon>Passeriformes</taxon>
        <taxon>Passeroidea</taxon>
        <taxon>Passeridae</taxon>
        <taxon>Chloebia</taxon>
    </lineage>
</organism>
<dbReference type="EMBL" id="QUSF01000003">
    <property type="protein sequence ID" value="RLW11435.1"/>
    <property type="molecule type" value="Genomic_DNA"/>
</dbReference>